<keyword evidence="1" id="KW-0472">Membrane</keyword>
<organism evidence="2 3">
    <name type="scientific">Pseudomonas mangrovi</name>
    <dbReference type="NCBI Taxonomy" id="2161748"/>
    <lineage>
        <taxon>Bacteria</taxon>
        <taxon>Pseudomonadati</taxon>
        <taxon>Pseudomonadota</taxon>
        <taxon>Gammaproteobacteria</taxon>
        <taxon>Pseudomonadales</taxon>
        <taxon>Pseudomonadaceae</taxon>
        <taxon>Pseudomonas</taxon>
    </lineage>
</organism>
<evidence type="ECO:0000256" key="1">
    <source>
        <dbReference type="SAM" id="Phobius"/>
    </source>
</evidence>
<protein>
    <submittedName>
        <fullName evidence="2">Uncharacterized protein</fullName>
    </submittedName>
</protein>
<dbReference type="EMBL" id="QASN01000002">
    <property type="protein sequence ID" value="PTU76319.1"/>
    <property type="molecule type" value="Genomic_DNA"/>
</dbReference>
<keyword evidence="1" id="KW-1133">Transmembrane helix</keyword>
<proteinExistence type="predicted"/>
<feature type="transmembrane region" description="Helical" evidence="1">
    <location>
        <begin position="80"/>
        <end position="96"/>
    </location>
</feature>
<sequence>MYKAVLPPRARIANHLLFAYLIINALVIAFVAISSPIFILFLLIQAAIAAGVFFKLPAAYLVLMGVAFIGLVLSLHGARLIEAAVCALLLWLAFYIRSNLYVRVSDGAGEGKDEGQG</sequence>
<evidence type="ECO:0000313" key="2">
    <source>
        <dbReference type="EMBL" id="PTU76319.1"/>
    </source>
</evidence>
<keyword evidence="1" id="KW-0812">Transmembrane</keyword>
<comment type="caution">
    <text evidence="2">The sequence shown here is derived from an EMBL/GenBank/DDBJ whole genome shotgun (WGS) entry which is preliminary data.</text>
</comment>
<keyword evidence="3" id="KW-1185">Reference proteome</keyword>
<dbReference type="Proteomes" id="UP000244064">
    <property type="component" value="Unassembled WGS sequence"/>
</dbReference>
<gene>
    <name evidence="2" type="ORF">DBO85_01350</name>
</gene>
<name>A0A2T5PF14_9PSED</name>
<feature type="transmembrane region" description="Helical" evidence="1">
    <location>
        <begin position="17"/>
        <end position="44"/>
    </location>
</feature>
<reference evidence="2 3" key="1">
    <citation type="submission" date="2018-04" db="EMBL/GenBank/DDBJ databases">
        <title>Pseudomonas sp. nov., isolated from mangrove soil.</title>
        <authorList>
            <person name="Chen C."/>
        </authorList>
    </citation>
    <scope>NUCLEOTIDE SEQUENCE [LARGE SCALE GENOMIC DNA]</scope>
    <source>
        <strain evidence="2 3">TC-11</strain>
    </source>
</reference>
<feature type="transmembrane region" description="Helical" evidence="1">
    <location>
        <begin position="56"/>
        <end position="74"/>
    </location>
</feature>
<accession>A0A2T5PF14</accession>
<evidence type="ECO:0000313" key="3">
    <source>
        <dbReference type="Proteomes" id="UP000244064"/>
    </source>
</evidence>
<dbReference type="AlphaFoldDB" id="A0A2T5PF14"/>
<dbReference type="RefSeq" id="WP_108104530.1">
    <property type="nucleotide sequence ID" value="NZ_QASN01000002.1"/>
</dbReference>